<gene>
    <name evidence="1" type="ORF">RPERSI_LOCUS5682</name>
</gene>
<sequence length="127" mass="14572">MSSQIPKIIIDEVFNKSVPKLINLRPEYDLKYVKKYYVKCGSYNYNRVENMCKLEKRYNDLAIIRPYGSACLIQNIVPIKTIKSFTPSLLNEAHLLTPSLLSSKPFAYIQHSADASSFIDIDGYWAS</sequence>
<comment type="caution">
    <text evidence="1">The sequence shown here is derived from an EMBL/GenBank/DDBJ whole genome shotgun (WGS) entry which is preliminary data.</text>
</comment>
<protein>
    <submittedName>
        <fullName evidence="1">22046_t:CDS:1</fullName>
    </submittedName>
</protein>
<proteinExistence type="predicted"/>
<name>A0ACA9MLZ1_9GLOM</name>
<reference evidence="1" key="1">
    <citation type="submission" date="2021-06" db="EMBL/GenBank/DDBJ databases">
        <authorList>
            <person name="Kallberg Y."/>
            <person name="Tangrot J."/>
            <person name="Rosling A."/>
        </authorList>
    </citation>
    <scope>NUCLEOTIDE SEQUENCE</scope>
    <source>
        <strain evidence="1">MA461A</strain>
    </source>
</reference>
<feature type="non-terminal residue" evidence="1">
    <location>
        <position position="127"/>
    </location>
</feature>
<evidence type="ECO:0000313" key="1">
    <source>
        <dbReference type="EMBL" id="CAG8594705.1"/>
    </source>
</evidence>
<dbReference type="Proteomes" id="UP000789920">
    <property type="component" value="Unassembled WGS sequence"/>
</dbReference>
<keyword evidence="2" id="KW-1185">Reference proteome</keyword>
<accession>A0ACA9MLZ1</accession>
<evidence type="ECO:0000313" key="2">
    <source>
        <dbReference type="Proteomes" id="UP000789920"/>
    </source>
</evidence>
<organism evidence="1 2">
    <name type="scientific">Racocetra persica</name>
    <dbReference type="NCBI Taxonomy" id="160502"/>
    <lineage>
        <taxon>Eukaryota</taxon>
        <taxon>Fungi</taxon>
        <taxon>Fungi incertae sedis</taxon>
        <taxon>Mucoromycota</taxon>
        <taxon>Glomeromycotina</taxon>
        <taxon>Glomeromycetes</taxon>
        <taxon>Diversisporales</taxon>
        <taxon>Gigasporaceae</taxon>
        <taxon>Racocetra</taxon>
    </lineage>
</organism>
<dbReference type="EMBL" id="CAJVQC010008605">
    <property type="protein sequence ID" value="CAG8594705.1"/>
    <property type="molecule type" value="Genomic_DNA"/>
</dbReference>